<evidence type="ECO:0000313" key="5">
    <source>
        <dbReference type="Proteomes" id="UP000463051"/>
    </source>
</evidence>
<dbReference type="GO" id="GO:0052621">
    <property type="term" value="F:diguanylate cyclase activity"/>
    <property type="evidence" value="ECO:0007669"/>
    <property type="project" value="TreeGrafter"/>
</dbReference>
<dbReference type="EMBL" id="WJXB01000004">
    <property type="protein sequence ID" value="MRN54140.1"/>
    <property type="molecule type" value="Genomic_DNA"/>
</dbReference>
<keyword evidence="1" id="KW-1133">Transmembrane helix</keyword>
<evidence type="ECO:0000259" key="3">
    <source>
        <dbReference type="PROSITE" id="PS50887"/>
    </source>
</evidence>
<reference evidence="4 5" key="1">
    <citation type="submission" date="2019-11" db="EMBL/GenBank/DDBJ databases">
        <title>Paenibacillus monticola sp. nov., a novel PGPR strain isolated from mountain sample in China.</title>
        <authorList>
            <person name="Zhao Q."/>
            <person name="Li H.-P."/>
            <person name="Zhang J.-L."/>
        </authorList>
    </citation>
    <scope>NUCLEOTIDE SEQUENCE [LARGE SCALE GENOMIC DNA]</scope>
    <source>
        <strain evidence="4 5">LC-T2</strain>
    </source>
</reference>
<feature type="domain" description="PAC" evidence="2">
    <location>
        <begin position="304"/>
        <end position="357"/>
    </location>
</feature>
<dbReference type="SUPFAM" id="SSF55785">
    <property type="entry name" value="PYP-like sensor domain (PAS domain)"/>
    <property type="match status" value="1"/>
</dbReference>
<evidence type="ECO:0000256" key="1">
    <source>
        <dbReference type="SAM" id="Phobius"/>
    </source>
</evidence>
<protein>
    <submittedName>
        <fullName evidence="4">Diguanylate cyclase</fullName>
    </submittedName>
</protein>
<dbReference type="InterPro" id="IPR035965">
    <property type="entry name" value="PAS-like_dom_sf"/>
</dbReference>
<dbReference type="Gene3D" id="3.30.450.20">
    <property type="entry name" value="PAS domain"/>
    <property type="match status" value="1"/>
</dbReference>
<feature type="transmembrane region" description="Helical" evidence="1">
    <location>
        <begin position="213"/>
        <end position="232"/>
    </location>
</feature>
<dbReference type="Pfam" id="PF16927">
    <property type="entry name" value="HisKA_7TM"/>
    <property type="match status" value="1"/>
</dbReference>
<proteinExistence type="predicted"/>
<dbReference type="Pfam" id="PF08448">
    <property type="entry name" value="PAS_4"/>
    <property type="match status" value="1"/>
</dbReference>
<feature type="transmembrane region" description="Helical" evidence="1">
    <location>
        <begin position="181"/>
        <end position="201"/>
    </location>
</feature>
<gene>
    <name evidence="4" type="ORF">GJB61_14230</name>
</gene>
<dbReference type="InterPro" id="IPR043128">
    <property type="entry name" value="Rev_trsase/Diguanyl_cyclase"/>
</dbReference>
<name>A0A7X2H645_9BACL</name>
<feature type="transmembrane region" description="Helical" evidence="1">
    <location>
        <begin position="75"/>
        <end position="93"/>
    </location>
</feature>
<dbReference type="InterPro" id="IPR000160">
    <property type="entry name" value="GGDEF_dom"/>
</dbReference>
<dbReference type="NCBIfam" id="TIGR00229">
    <property type="entry name" value="sensory_box"/>
    <property type="match status" value="1"/>
</dbReference>
<dbReference type="Proteomes" id="UP000463051">
    <property type="component" value="Unassembled WGS sequence"/>
</dbReference>
<dbReference type="PANTHER" id="PTHR45138">
    <property type="entry name" value="REGULATORY COMPONENTS OF SENSORY TRANSDUCTION SYSTEM"/>
    <property type="match status" value="1"/>
</dbReference>
<dbReference type="InterPro" id="IPR013656">
    <property type="entry name" value="PAS_4"/>
</dbReference>
<feature type="transmembrane region" description="Helical" evidence="1">
    <location>
        <begin position="6"/>
        <end position="28"/>
    </location>
</feature>
<feature type="transmembrane region" description="Helical" evidence="1">
    <location>
        <begin position="35"/>
        <end position="55"/>
    </location>
</feature>
<feature type="domain" description="GGDEF" evidence="3">
    <location>
        <begin position="389"/>
        <end position="522"/>
    </location>
</feature>
<dbReference type="InterPro" id="IPR000700">
    <property type="entry name" value="PAS-assoc_C"/>
</dbReference>
<dbReference type="SMART" id="SM00267">
    <property type="entry name" value="GGDEF"/>
    <property type="match status" value="1"/>
</dbReference>
<dbReference type="InterPro" id="IPR029787">
    <property type="entry name" value="Nucleotide_cyclase"/>
</dbReference>
<dbReference type="Pfam" id="PF00990">
    <property type="entry name" value="GGDEF"/>
    <property type="match status" value="1"/>
</dbReference>
<sequence>MFDTLISNYIVIVTISGVLSALLALFAYYKETDFAGIKAFILSSWASAIYTFGFALELSGNTLQEINLWIKVEYLGLPFIAPASLIMVMHFVGLERLIKRGMRSVLFAIPVITTLMVWTNQTHHLFYQSIYLRQGTPSPLVDVIIGPWYIVHGSFTFGCLLTATSLILWQWSRMKRVYRRQLTTFLIGLCMPTLGSFLYLLGKTPYGMDPVPVIMSLTSLLYIWAILSRGMLTAAPIARENLFESMLDGVLVTDLSDMLVDYNRAAAEMMQGLDSAAIGKPLAQLFLPAGKEAVSYVMDADLLQHEEREVAWIKGAEVCYYQVRSSPVMKRGGHLAGRMIMLIDVTERTLLQEKLQQLATIDSLTGIYNRTHFLEMSNDLLIQAVDNKTPFSIILLDIDFFKSINDRYGHEYGDIALQHIVEICSRNLRDGDIFGRYGGEEFVMSLPNTTLTQAGQLSNIIRADIEQSSLHTLVGSIKVTASFGVVEAGSRDTSLEELLSDADHALYTSKRGGRNTVHLSQGSEITPFKPIEEL</sequence>
<dbReference type="AlphaFoldDB" id="A0A7X2H645"/>
<organism evidence="4 5">
    <name type="scientific">Paenibacillus monticola</name>
    <dbReference type="NCBI Taxonomy" id="2666075"/>
    <lineage>
        <taxon>Bacteria</taxon>
        <taxon>Bacillati</taxon>
        <taxon>Bacillota</taxon>
        <taxon>Bacilli</taxon>
        <taxon>Bacillales</taxon>
        <taxon>Paenibacillaceae</taxon>
        <taxon>Paenibacillus</taxon>
    </lineage>
</organism>
<accession>A0A7X2H645</accession>
<dbReference type="NCBIfam" id="TIGR00254">
    <property type="entry name" value="GGDEF"/>
    <property type="match status" value="1"/>
</dbReference>
<keyword evidence="1" id="KW-0812">Transmembrane</keyword>
<dbReference type="RefSeq" id="WP_154119148.1">
    <property type="nucleotide sequence ID" value="NZ_WJXB01000004.1"/>
</dbReference>
<dbReference type="PROSITE" id="PS50113">
    <property type="entry name" value="PAC"/>
    <property type="match status" value="1"/>
</dbReference>
<keyword evidence="5" id="KW-1185">Reference proteome</keyword>
<evidence type="ECO:0000259" key="2">
    <source>
        <dbReference type="PROSITE" id="PS50113"/>
    </source>
</evidence>
<dbReference type="PROSITE" id="PS50887">
    <property type="entry name" value="GGDEF"/>
    <property type="match status" value="1"/>
</dbReference>
<evidence type="ECO:0000313" key="4">
    <source>
        <dbReference type="EMBL" id="MRN54140.1"/>
    </source>
</evidence>
<dbReference type="InterPro" id="IPR000014">
    <property type="entry name" value="PAS"/>
</dbReference>
<feature type="transmembrane region" description="Helical" evidence="1">
    <location>
        <begin position="105"/>
        <end position="127"/>
    </location>
</feature>
<dbReference type="PANTHER" id="PTHR45138:SF9">
    <property type="entry name" value="DIGUANYLATE CYCLASE DGCM-RELATED"/>
    <property type="match status" value="1"/>
</dbReference>
<comment type="caution">
    <text evidence="4">The sequence shown here is derived from an EMBL/GenBank/DDBJ whole genome shotgun (WGS) entry which is preliminary data.</text>
</comment>
<dbReference type="FunFam" id="3.30.70.270:FF:000001">
    <property type="entry name" value="Diguanylate cyclase domain protein"/>
    <property type="match status" value="1"/>
</dbReference>
<dbReference type="Gene3D" id="3.30.70.270">
    <property type="match status" value="1"/>
</dbReference>
<dbReference type="InterPro" id="IPR050469">
    <property type="entry name" value="Diguanylate_Cyclase"/>
</dbReference>
<dbReference type="InterPro" id="IPR031621">
    <property type="entry name" value="HisKA_7TM"/>
</dbReference>
<feature type="transmembrane region" description="Helical" evidence="1">
    <location>
        <begin position="147"/>
        <end position="169"/>
    </location>
</feature>
<dbReference type="CDD" id="cd01949">
    <property type="entry name" value="GGDEF"/>
    <property type="match status" value="1"/>
</dbReference>
<keyword evidence="1" id="KW-0472">Membrane</keyword>
<dbReference type="SUPFAM" id="SSF55073">
    <property type="entry name" value="Nucleotide cyclase"/>
    <property type="match status" value="1"/>
</dbReference>